<feature type="region of interest" description="Disordered" evidence="2">
    <location>
        <begin position="1"/>
        <end position="31"/>
    </location>
</feature>
<evidence type="ECO:0000259" key="4">
    <source>
        <dbReference type="Pfam" id="PF24571"/>
    </source>
</evidence>
<accession>A0ABM1N8W8</accession>
<comment type="similarity">
    <text evidence="1">Belongs to the SCC3 family.</text>
</comment>
<dbReference type="InterPro" id="IPR011989">
    <property type="entry name" value="ARM-like"/>
</dbReference>
<evidence type="ECO:0000313" key="5">
    <source>
        <dbReference type="Proteomes" id="UP000695000"/>
    </source>
</evidence>
<organism evidence="5 6">
    <name type="scientific">Nicrophorus vespilloides</name>
    <name type="common">Boreal carrion beetle</name>
    <dbReference type="NCBI Taxonomy" id="110193"/>
    <lineage>
        <taxon>Eukaryota</taxon>
        <taxon>Metazoa</taxon>
        <taxon>Ecdysozoa</taxon>
        <taxon>Arthropoda</taxon>
        <taxon>Hexapoda</taxon>
        <taxon>Insecta</taxon>
        <taxon>Pterygota</taxon>
        <taxon>Neoptera</taxon>
        <taxon>Endopterygota</taxon>
        <taxon>Coleoptera</taxon>
        <taxon>Polyphaga</taxon>
        <taxon>Staphyliniformia</taxon>
        <taxon>Silphidae</taxon>
        <taxon>Nicrophorinae</taxon>
        <taxon>Nicrophorus</taxon>
    </lineage>
</organism>
<dbReference type="SUPFAM" id="SSF48371">
    <property type="entry name" value="ARM repeat"/>
    <property type="match status" value="1"/>
</dbReference>
<name>A0ABM1N8W8_NICVS</name>
<dbReference type="PANTHER" id="PTHR11199:SF0">
    <property type="entry name" value="LD34181P-RELATED"/>
    <property type="match status" value="1"/>
</dbReference>
<feature type="domain" description="STAG" evidence="3">
    <location>
        <begin position="164"/>
        <end position="248"/>
    </location>
</feature>
<gene>
    <name evidence="6" type="primary">LOC108567363</name>
</gene>
<evidence type="ECO:0000313" key="6">
    <source>
        <dbReference type="RefSeq" id="XP_017783268.1"/>
    </source>
</evidence>
<dbReference type="InterPro" id="IPR013721">
    <property type="entry name" value="STAG"/>
</dbReference>
<feature type="domain" description="Cohesin subunit SCC3/SA HEAT-repeats" evidence="4">
    <location>
        <begin position="437"/>
        <end position="543"/>
    </location>
</feature>
<dbReference type="PANTHER" id="PTHR11199">
    <property type="entry name" value="STROMAL ANTIGEN"/>
    <property type="match status" value="1"/>
</dbReference>
<dbReference type="InterPro" id="IPR056396">
    <property type="entry name" value="HEAT_SCC3-SA"/>
</dbReference>
<protein>
    <submittedName>
        <fullName evidence="6">Uncharacterized protein LOC108567363</fullName>
    </submittedName>
</protein>
<reference evidence="6" key="1">
    <citation type="submission" date="2025-08" db="UniProtKB">
        <authorList>
            <consortium name="RefSeq"/>
        </authorList>
    </citation>
    <scope>IDENTIFICATION</scope>
    <source>
        <tissue evidence="6">Whole Larva</tissue>
    </source>
</reference>
<dbReference type="GeneID" id="108567363"/>
<dbReference type="RefSeq" id="XP_017783268.1">
    <property type="nucleotide sequence ID" value="XM_017927779.1"/>
</dbReference>
<evidence type="ECO:0000256" key="1">
    <source>
        <dbReference type="ARBA" id="ARBA00005486"/>
    </source>
</evidence>
<evidence type="ECO:0000259" key="3">
    <source>
        <dbReference type="Pfam" id="PF08514"/>
    </source>
</evidence>
<dbReference type="Pfam" id="PF08514">
    <property type="entry name" value="STAG"/>
    <property type="match status" value="1"/>
</dbReference>
<dbReference type="Pfam" id="PF24571">
    <property type="entry name" value="HEAT_SCC3-SA"/>
    <property type="match status" value="1"/>
</dbReference>
<keyword evidence="5" id="KW-1185">Reference proteome</keyword>
<sequence length="555" mass="64587">MSESEGDDGSLYSRKRARLDTSQSRTDSPSLFSDISSISFDTSGLRSSTSTTSSVAIERLPLPAIKIKKIGKDATRFKPINRDRMYWKVVNNPNSLQPIINEWVYEYQFDGNALFAILQFIIDIMGYQSFDVKEALTDWENLHEINGQLEEWSSLQQKDFQCVLINKTTYCKSVSKTYFNFIYYLMKTCSSCNIVYDHYFLDRLLKILIVMSKSMVRVVRHTAVITVVKLCTELISIMQDIDKDEEKQAYLHTKINSCLNVYYMNCGLSDAKMSYMRTSCLNECNKWIHLAPNLMANKKSLTVLRRMLLDIQPVIRIAALTTIKCLMPNLLRDQFEEQELILSRLMKEVENRLVDVNQVVVEQAILVIYEHTKELCVEHSSDIRNYIFKCIYVENRNIARAAGNYLYYLLSEALPEEFLKKIVLFDSARDKSTALFVDALIDTAREFQDFDFILEYLYDNNGEFSQYEENKLIKMFYYAAKYMLTGEFSGIPNNRKTEAAKFAANYQQFIEHFQPKINSFIDKYKSSNEGLKFLLQTILLIDFCRTEFSRGVSHI</sequence>
<dbReference type="InterPro" id="IPR039662">
    <property type="entry name" value="Cohesin_Scc3/SA"/>
</dbReference>
<dbReference type="Gene3D" id="1.25.10.10">
    <property type="entry name" value="Leucine-rich Repeat Variant"/>
    <property type="match status" value="1"/>
</dbReference>
<evidence type="ECO:0000256" key="2">
    <source>
        <dbReference type="SAM" id="MobiDB-lite"/>
    </source>
</evidence>
<dbReference type="InterPro" id="IPR016024">
    <property type="entry name" value="ARM-type_fold"/>
</dbReference>
<proteinExistence type="inferred from homology"/>
<dbReference type="Proteomes" id="UP000695000">
    <property type="component" value="Unplaced"/>
</dbReference>